<dbReference type="GO" id="GO:0000723">
    <property type="term" value="P:telomere maintenance"/>
    <property type="evidence" value="ECO:0007669"/>
    <property type="project" value="InterPro"/>
</dbReference>
<dbReference type="InterPro" id="IPR010285">
    <property type="entry name" value="DNA_helicase_pif1-like_DEAD"/>
</dbReference>
<dbReference type="EMBL" id="JAGRRH010000004">
    <property type="protein sequence ID" value="KAG7371448.1"/>
    <property type="molecule type" value="Genomic_DNA"/>
</dbReference>
<accession>A0A9K3M0L5</accession>
<comment type="similarity">
    <text evidence="1">Belongs to the helicase family.</text>
</comment>
<dbReference type="InterPro" id="IPR051055">
    <property type="entry name" value="PIF1_helicase"/>
</dbReference>
<keyword evidence="5" id="KW-1185">Reference proteome</keyword>
<keyword evidence="1" id="KW-0227">DNA damage</keyword>
<evidence type="ECO:0000313" key="5">
    <source>
        <dbReference type="Proteomes" id="UP000693970"/>
    </source>
</evidence>
<keyword evidence="1" id="KW-0067">ATP-binding</keyword>
<proteinExistence type="inferred from homology"/>
<dbReference type="OrthoDB" id="129520at2759"/>
<keyword evidence="1" id="KW-0547">Nucleotide-binding</keyword>
<dbReference type="GO" id="GO:0005524">
    <property type="term" value="F:ATP binding"/>
    <property type="evidence" value="ECO:0007669"/>
    <property type="project" value="UniProtKB-KW"/>
</dbReference>
<dbReference type="GO" id="GO:0006281">
    <property type="term" value="P:DNA repair"/>
    <property type="evidence" value="ECO:0007669"/>
    <property type="project" value="UniProtKB-KW"/>
</dbReference>
<gene>
    <name evidence="4" type="ORF">IV203_020018</name>
</gene>
<feature type="compositionally biased region" description="Acidic residues" evidence="2">
    <location>
        <begin position="16"/>
        <end position="25"/>
    </location>
</feature>
<evidence type="ECO:0000256" key="2">
    <source>
        <dbReference type="SAM" id="MobiDB-lite"/>
    </source>
</evidence>
<evidence type="ECO:0000256" key="1">
    <source>
        <dbReference type="RuleBase" id="RU363044"/>
    </source>
</evidence>
<dbReference type="Pfam" id="PF05970">
    <property type="entry name" value="PIF1"/>
    <property type="match status" value="1"/>
</dbReference>
<protein>
    <recommendedName>
        <fullName evidence="1">ATP-dependent DNA helicase</fullName>
        <ecNumber evidence="1">5.6.2.3</ecNumber>
    </recommendedName>
</protein>
<keyword evidence="1 4" id="KW-0347">Helicase</keyword>
<comment type="caution">
    <text evidence="4">The sequence shown here is derived from an EMBL/GenBank/DDBJ whole genome shotgun (WGS) entry which is preliminary data.</text>
</comment>
<dbReference type="PANTHER" id="PTHR47642">
    <property type="entry name" value="ATP-DEPENDENT DNA HELICASE"/>
    <property type="match status" value="1"/>
</dbReference>
<keyword evidence="1" id="KW-0234">DNA repair</keyword>
<reference evidence="4" key="1">
    <citation type="journal article" date="2021" name="Sci. Rep.">
        <title>Diploid genomic architecture of Nitzschia inconspicua, an elite biomass production diatom.</title>
        <authorList>
            <person name="Oliver A."/>
            <person name="Podell S."/>
            <person name="Pinowska A."/>
            <person name="Traller J.C."/>
            <person name="Smith S.R."/>
            <person name="McClure R."/>
            <person name="Beliaev A."/>
            <person name="Bohutskyi P."/>
            <person name="Hill E.A."/>
            <person name="Rabines A."/>
            <person name="Zheng H."/>
            <person name="Allen L.Z."/>
            <person name="Kuo A."/>
            <person name="Grigoriev I.V."/>
            <person name="Allen A.E."/>
            <person name="Hazlebeck D."/>
            <person name="Allen E.E."/>
        </authorList>
    </citation>
    <scope>NUCLEOTIDE SEQUENCE</scope>
    <source>
        <strain evidence="4">Hildebrandi</strain>
    </source>
</reference>
<feature type="domain" description="DNA helicase Pif1-like DEAD-box helicase" evidence="3">
    <location>
        <begin position="127"/>
        <end position="254"/>
    </location>
</feature>
<keyword evidence="1" id="KW-0233">DNA recombination</keyword>
<dbReference type="GO" id="GO:0006310">
    <property type="term" value="P:DNA recombination"/>
    <property type="evidence" value="ECO:0007669"/>
    <property type="project" value="UniProtKB-KW"/>
</dbReference>
<feature type="compositionally biased region" description="Basic and acidic residues" evidence="2">
    <location>
        <begin position="1"/>
        <end position="15"/>
    </location>
</feature>
<organism evidence="4 5">
    <name type="scientific">Nitzschia inconspicua</name>
    <dbReference type="NCBI Taxonomy" id="303405"/>
    <lineage>
        <taxon>Eukaryota</taxon>
        <taxon>Sar</taxon>
        <taxon>Stramenopiles</taxon>
        <taxon>Ochrophyta</taxon>
        <taxon>Bacillariophyta</taxon>
        <taxon>Bacillariophyceae</taxon>
        <taxon>Bacillariophycidae</taxon>
        <taxon>Bacillariales</taxon>
        <taxon>Bacillariaceae</taxon>
        <taxon>Nitzschia</taxon>
    </lineage>
</organism>
<evidence type="ECO:0000259" key="3">
    <source>
        <dbReference type="Pfam" id="PF05970"/>
    </source>
</evidence>
<dbReference type="GO" id="GO:0043139">
    <property type="term" value="F:5'-3' DNA helicase activity"/>
    <property type="evidence" value="ECO:0007669"/>
    <property type="project" value="UniProtKB-EC"/>
</dbReference>
<dbReference type="AlphaFoldDB" id="A0A9K3M0L5"/>
<comment type="catalytic activity">
    <reaction evidence="1">
        <text>ATP + H2O = ADP + phosphate + H(+)</text>
        <dbReference type="Rhea" id="RHEA:13065"/>
        <dbReference type="ChEBI" id="CHEBI:15377"/>
        <dbReference type="ChEBI" id="CHEBI:15378"/>
        <dbReference type="ChEBI" id="CHEBI:30616"/>
        <dbReference type="ChEBI" id="CHEBI:43474"/>
        <dbReference type="ChEBI" id="CHEBI:456216"/>
        <dbReference type="EC" id="5.6.2.3"/>
    </reaction>
</comment>
<comment type="cofactor">
    <cofactor evidence="1">
        <name>Mg(2+)</name>
        <dbReference type="ChEBI" id="CHEBI:18420"/>
    </cofactor>
</comment>
<feature type="region of interest" description="Disordered" evidence="2">
    <location>
        <begin position="1"/>
        <end position="25"/>
    </location>
</feature>
<name>A0A9K3M0L5_9STRA</name>
<keyword evidence="1" id="KW-0378">Hydrolase</keyword>
<dbReference type="GO" id="GO:0016787">
    <property type="term" value="F:hydrolase activity"/>
    <property type="evidence" value="ECO:0007669"/>
    <property type="project" value="UniProtKB-KW"/>
</dbReference>
<sequence length="533" mass="60067">MVKRMEQRMMERMVTDSEEQEEEDSSIGLKSMIGAALMATKDHKVAAPMASYLIRNGSRFHYSHFFAYVNIGSFFKDVHEDFNISADGDRKVFLKSSVTDYIYRPKELEGVCVYDFLAKYSASIGLKFDKRTIVVTALTGAAAVSIDGETTAGAFAFKRKVKDELEEFKNTNLVIVDEVSFASVEDMELLNEKMKQIFDNPWEPFGGVPIVFSGDFAQPSPVGGRTLYKSEHSIVWKDYLNAFMELRTNHRIDNDVNWGAMLGRFRDVGLSTKEVAIINTRVVGSRSGPRERNIPFDAVYATKTNVDRMAINDAIFAKHLENTHSTDPGIQPPMHTLCIKAGNLRFHVRGTRCEYCNMKRRAQDIIYAAVGEAHVEDQCNKRHDPLFNLYYGHPSYIHHNEDVAGCVANRAICEFRGVKLKPAVSQKDFETIIIDGYHVNYVSMTQVDSLLVNMLDGCKGGNEETIIDPKVIYASAKFPVPFTGPITKNSIRTQRRISFEQFPVNCANARTVHKLQGRLQTIGFTSACHDARL</sequence>
<dbReference type="Proteomes" id="UP000693970">
    <property type="component" value="Unassembled WGS sequence"/>
</dbReference>
<evidence type="ECO:0000313" key="4">
    <source>
        <dbReference type="EMBL" id="KAG7371448.1"/>
    </source>
</evidence>
<dbReference type="EC" id="5.6.2.3" evidence="1"/>
<reference evidence="4" key="2">
    <citation type="submission" date="2021-04" db="EMBL/GenBank/DDBJ databases">
        <authorList>
            <person name="Podell S."/>
        </authorList>
    </citation>
    <scope>NUCLEOTIDE SEQUENCE</scope>
    <source>
        <strain evidence="4">Hildebrandi</strain>
    </source>
</reference>